<evidence type="ECO:0000259" key="1">
    <source>
        <dbReference type="Pfam" id="PF03446"/>
    </source>
</evidence>
<dbReference type="Pfam" id="PF03446">
    <property type="entry name" value="NAD_binding_2"/>
    <property type="match status" value="1"/>
</dbReference>
<reference evidence="2" key="1">
    <citation type="submission" date="2018-05" db="EMBL/GenBank/DDBJ databases">
        <authorList>
            <person name="Lanie J.A."/>
            <person name="Ng W.-L."/>
            <person name="Kazmierczak K.M."/>
            <person name="Andrzejewski T.M."/>
            <person name="Davidsen T.M."/>
            <person name="Wayne K.J."/>
            <person name="Tettelin H."/>
            <person name="Glass J.I."/>
            <person name="Rusch D."/>
            <person name="Podicherti R."/>
            <person name="Tsui H.-C.T."/>
            <person name="Winkler M.E."/>
        </authorList>
    </citation>
    <scope>NUCLEOTIDE SEQUENCE</scope>
</reference>
<feature type="non-terminal residue" evidence="2">
    <location>
        <position position="61"/>
    </location>
</feature>
<dbReference type="Gene3D" id="3.40.50.720">
    <property type="entry name" value="NAD(P)-binding Rossmann-like Domain"/>
    <property type="match status" value="1"/>
</dbReference>
<protein>
    <recommendedName>
        <fullName evidence="1">6-phosphogluconate dehydrogenase NADP-binding domain-containing protein</fullName>
    </recommendedName>
</protein>
<dbReference type="EMBL" id="UINC01061079">
    <property type="protein sequence ID" value="SVB86268.1"/>
    <property type="molecule type" value="Genomic_DNA"/>
</dbReference>
<accession>A0A382HG57</accession>
<organism evidence="2">
    <name type="scientific">marine metagenome</name>
    <dbReference type="NCBI Taxonomy" id="408172"/>
    <lineage>
        <taxon>unclassified sequences</taxon>
        <taxon>metagenomes</taxon>
        <taxon>ecological metagenomes</taxon>
    </lineage>
</organism>
<dbReference type="SUPFAM" id="SSF51735">
    <property type="entry name" value="NAD(P)-binding Rossmann-fold domains"/>
    <property type="match status" value="1"/>
</dbReference>
<name>A0A382HG57_9ZZZZ</name>
<dbReference type="GO" id="GO:0050661">
    <property type="term" value="F:NADP binding"/>
    <property type="evidence" value="ECO:0007669"/>
    <property type="project" value="InterPro"/>
</dbReference>
<proteinExistence type="predicted"/>
<evidence type="ECO:0000313" key="2">
    <source>
        <dbReference type="EMBL" id="SVB86268.1"/>
    </source>
</evidence>
<dbReference type="InterPro" id="IPR006115">
    <property type="entry name" value="6PGDH_NADP-bd"/>
</dbReference>
<sequence length="61" mass="6435">MNSKNNIHSIGVIGLGIIGSALSKHINLSDFQVMGFDIDDLKIQAAIANGIEATKKLANIT</sequence>
<gene>
    <name evidence="2" type="ORF">METZ01_LOCUS239122</name>
</gene>
<feature type="domain" description="6-phosphogluconate dehydrogenase NADP-binding" evidence="1">
    <location>
        <begin position="9"/>
        <end position="59"/>
    </location>
</feature>
<dbReference type="InterPro" id="IPR036291">
    <property type="entry name" value="NAD(P)-bd_dom_sf"/>
</dbReference>
<dbReference type="AlphaFoldDB" id="A0A382HG57"/>